<proteinExistence type="predicted"/>
<protein>
    <submittedName>
        <fullName evidence="1">Uncharacterized protein</fullName>
    </submittedName>
</protein>
<evidence type="ECO:0000313" key="1">
    <source>
        <dbReference type="EMBL" id="KOF85001.1"/>
    </source>
</evidence>
<accession>A0A0L8H6T6</accession>
<name>A0A0L8H6T6_OCTBM</name>
<dbReference type="EMBL" id="KQ418985">
    <property type="protein sequence ID" value="KOF85001.1"/>
    <property type="molecule type" value="Genomic_DNA"/>
</dbReference>
<organism evidence="1">
    <name type="scientific">Octopus bimaculoides</name>
    <name type="common">California two-spotted octopus</name>
    <dbReference type="NCBI Taxonomy" id="37653"/>
    <lineage>
        <taxon>Eukaryota</taxon>
        <taxon>Metazoa</taxon>
        <taxon>Spiralia</taxon>
        <taxon>Lophotrochozoa</taxon>
        <taxon>Mollusca</taxon>
        <taxon>Cephalopoda</taxon>
        <taxon>Coleoidea</taxon>
        <taxon>Octopodiformes</taxon>
        <taxon>Octopoda</taxon>
        <taxon>Incirrata</taxon>
        <taxon>Octopodidae</taxon>
        <taxon>Octopus</taxon>
    </lineage>
</organism>
<gene>
    <name evidence="1" type="ORF">OCBIM_22020970mg</name>
</gene>
<dbReference type="AlphaFoldDB" id="A0A0L8H6T6"/>
<reference evidence="1" key="1">
    <citation type="submission" date="2015-07" db="EMBL/GenBank/DDBJ databases">
        <title>MeaNS - Measles Nucleotide Surveillance Program.</title>
        <authorList>
            <person name="Tran T."/>
            <person name="Druce J."/>
        </authorList>
    </citation>
    <scope>NUCLEOTIDE SEQUENCE</scope>
    <source>
        <strain evidence="1">UCB-OBI-ISO-001</strain>
        <tissue evidence="1">Gonad</tissue>
    </source>
</reference>
<sequence>MTYRMTLLCPSFIVIIQGRTRYYYYYCYSHHNTPTQRLLCWFMLIKSTQTHLNEKLQTLSTDAQVSNHFKDREH</sequence>